<dbReference type="AlphaFoldDB" id="A0A6N3EWH7"/>
<organism evidence="1">
    <name type="scientific">Veillonella ratti</name>
    <dbReference type="NCBI Taxonomy" id="103892"/>
    <lineage>
        <taxon>Bacteria</taxon>
        <taxon>Bacillati</taxon>
        <taxon>Bacillota</taxon>
        <taxon>Negativicutes</taxon>
        <taxon>Veillonellales</taxon>
        <taxon>Veillonellaceae</taxon>
        <taxon>Veillonella</taxon>
    </lineage>
</organism>
<protein>
    <submittedName>
        <fullName evidence="1">Uncharacterized protein</fullName>
    </submittedName>
</protein>
<gene>
    <name evidence="1" type="ORF">VRLFYP33_00231</name>
</gene>
<reference evidence="1" key="1">
    <citation type="submission" date="2019-11" db="EMBL/GenBank/DDBJ databases">
        <authorList>
            <person name="Feng L."/>
        </authorList>
    </citation>
    <scope>NUCLEOTIDE SEQUENCE</scope>
    <source>
        <strain evidence="1">VrattiLFYP33</strain>
    </source>
</reference>
<proteinExistence type="predicted"/>
<dbReference type="EMBL" id="CACRUX010000083">
    <property type="protein sequence ID" value="VYU43829.1"/>
    <property type="molecule type" value="Genomic_DNA"/>
</dbReference>
<evidence type="ECO:0000313" key="1">
    <source>
        <dbReference type="EMBL" id="VYU43829.1"/>
    </source>
</evidence>
<sequence length="60" mass="7297">MNSKDKTPIILYLGEFNNQLEAEIVVKEKREPYYSSNEESPAMIRRAYFQSEHYRKKRRN</sequence>
<name>A0A6N3EWH7_9FIRM</name>
<accession>A0A6N3EWH7</accession>
<dbReference type="RefSeq" id="WP_021840305.1">
    <property type="nucleotide sequence ID" value="NZ_CACRUX010000083.1"/>
</dbReference>